<sequence>MTMIGQIDVDSEDETNTNANENENDRPPTHSNTININSTLQQMDHRIKRLESHRNSRTPDREILEGAVVKIHGRRRNVAELSIGKFEKLLAVNRLRLGPVPTLAGITEFQIIEELGPYLINSCINM</sequence>
<accession>A0AC34GUU3</accession>
<dbReference type="Proteomes" id="UP000887579">
    <property type="component" value="Unplaced"/>
</dbReference>
<reference evidence="2" key="1">
    <citation type="submission" date="2022-11" db="UniProtKB">
        <authorList>
            <consortium name="WormBaseParasite"/>
        </authorList>
    </citation>
    <scope>IDENTIFICATION</scope>
</reference>
<organism evidence="1 2">
    <name type="scientific">Panagrolaimus sp. ES5</name>
    <dbReference type="NCBI Taxonomy" id="591445"/>
    <lineage>
        <taxon>Eukaryota</taxon>
        <taxon>Metazoa</taxon>
        <taxon>Ecdysozoa</taxon>
        <taxon>Nematoda</taxon>
        <taxon>Chromadorea</taxon>
        <taxon>Rhabditida</taxon>
        <taxon>Tylenchina</taxon>
        <taxon>Panagrolaimomorpha</taxon>
        <taxon>Panagrolaimoidea</taxon>
        <taxon>Panagrolaimidae</taxon>
        <taxon>Panagrolaimus</taxon>
    </lineage>
</organism>
<evidence type="ECO:0000313" key="1">
    <source>
        <dbReference type="Proteomes" id="UP000887579"/>
    </source>
</evidence>
<dbReference type="WBParaSite" id="ES5_v2.g865.t1">
    <property type="protein sequence ID" value="ES5_v2.g865.t1"/>
    <property type="gene ID" value="ES5_v2.g865"/>
</dbReference>
<evidence type="ECO:0000313" key="2">
    <source>
        <dbReference type="WBParaSite" id="ES5_v2.g865.t1"/>
    </source>
</evidence>
<proteinExistence type="predicted"/>
<protein>
    <submittedName>
        <fullName evidence="2">Uncharacterized protein</fullName>
    </submittedName>
</protein>
<name>A0AC34GUU3_9BILA</name>